<dbReference type="GO" id="GO:0006417">
    <property type="term" value="P:regulation of translation"/>
    <property type="evidence" value="ECO:0007669"/>
    <property type="project" value="UniProtKB-KW"/>
</dbReference>
<dbReference type="Gene3D" id="2.30.290.10">
    <property type="entry name" value="BH3618-like"/>
    <property type="match status" value="1"/>
</dbReference>
<dbReference type="SUPFAM" id="SSF141457">
    <property type="entry name" value="BH3618-like"/>
    <property type="match status" value="1"/>
</dbReference>
<dbReference type="HOGENOM" id="CLU_112356_2_0_7"/>
<evidence type="ECO:0000256" key="3">
    <source>
        <dbReference type="ARBA" id="ARBA00022845"/>
    </source>
</evidence>
<dbReference type="EMBL" id="AFRZ01000001">
    <property type="protein sequence ID" value="EHP29764.1"/>
    <property type="molecule type" value="Genomic_DNA"/>
</dbReference>
<comment type="function">
    <text evidence="5">Acts as an anti-CsrA protein, binds CsrA and prevents it from repressing translation of its target genes, one of which is flagellin. Binds to flagellin and participates in the assembly of the flagellum.</text>
</comment>
<keyword evidence="3 5" id="KW-0810">Translation regulation</keyword>
<dbReference type="HAMAP" id="MF_01185">
    <property type="entry name" value="FliW"/>
    <property type="match status" value="1"/>
</dbReference>
<evidence type="ECO:0000313" key="6">
    <source>
        <dbReference type="EMBL" id="EHP29764.1"/>
    </source>
</evidence>
<accession>H1FZF0</accession>
<keyword evidence="1 5" id="KW-0963">Cytoplasm</keyword>
<accession>B6BGY0</accession>
<dbReference type="PANTHER" id="PTHR39190:SF1">
    <property type="entry name" value="FLAGELLAR ASSEMBLY FACTOR FLIW"/>
    <property type="match status" value="1"/>
</dbReference>
<protein>
    <recommendedName>
        <fullName evidence="5">Flagellar assembly factor FliW</fullName>
    </recommendedName>
</protein>
<dbReference type="eggNOG" id="COG1699">
    <property type="taxonomic scope" value="Bacteria"/>
</dbReference>
<keyword evidence="6" id="KW-0969">Cilium</keyword>
<keyword evidence="7" id="KW-1185">Reference proteome</keyword>
<evidence type="ECO:0000256" key="2">
    <source>
        <dbReference type="ARBA" id="ARBA00022795"/>
    </source>
</evidence>
<organism evidence="6 7">
    <name type="scientific">Sulfurimonas gotlandica (strain DSM 19862 / JCM 16533 / GD1)</name>
    <dbReference type="NCBI Taxonomy" id="929558"/>
    <lineage>
        <taxon>Bacteria</taxon>
        <taxon>Pseudomonadati</taxon>
        <taxon>Campylobacterota</taxon>
        <taxon>Epsilonproteobacteria</taxon>
        <taxon>Campylobacterales</taxon>
        <taxon>Sulfurimonadaceae</taxon>
        <taxon>Sulfurimonas</taxon>
    </lineage>
</organism>
<dbReference type="OrthoDB" id="5372942at2"/>
<comment type="caution">
    <text evidence="6">The sequence shown here is derived from an EMBL/GenBank/DDBJ whole genome shotgun (WGS) entry which is preliminary data.</text>
</comment>
<reference evidence="6 7" key="1">
    <citation type="journal article" date="2012" name="Proc. Natl. Acad. Sci. U.S.A.">
        <title>Genome and physiology of a model Epsilonproteobacterium responsible for sulfide detoxification in marine oxygen depletion zones.</title>
        <authorList>
            <person name="Grote J."/>
            <person name="Schott T."/>
            <person name="Bruckner C.G."/>
            <person name="Glockner F.O."/>
            <person name="Jost G."/>
            <person name="Teeling H."/>
            <person name="Labrenz M."/>
            <person name="Jurgens K."/>
        </authorList>
    </citation>
    <scope>NUCLEOTIDE SEQUENCE [LARGE SCALE GENOMIC DNA]</scope>
    <source>
        <strain evidence="6 7">GD1</strain>
    </source>
</reference>
<dbReference type="PANTHER" id="PTHR39190">
    <property type="entry name" value="FLAGELLAR ASSEMBLY FACTOR FLIW"/>
    <property type="match status" value="1"/>
</dbReference>
<dbReference type="AlphaFoldDB" id="B6BGY0"/>
<comment type="similarity">
    <text evidence="5">Belongs to the FliW family.</text>
</comment>
<comment type="subcellular location">
    <subcellularLocation>
        <location evidence="5">Cytoplasm</location>
    </subcellularLocation>
</comment>
<gene>
    <name evidence="6" type="primary">fliW2</name>
    <name evidence="5" type="synonym">fliW</name>
    <name evidence="6" type="ORF">SMGD1_1240</name>
</gene>
<keyword evidence="2 5" id="KW-1005">Bacterial flagellum biogenesis</keyword>
<evidence type="ECO:0000256" key="5">
    <source>
        <dbReference type="HAMAP-Rule" id="MF_01185"/>
    </source>
</evidence>
<evidence type="ECO:0000256" key="4">
    <source>
        <dbReference type="ARBA" id="ARBA00023186"/>
    </source>
</evidence>
<dbReference type="PATRIC" id="fig|929558.5.peg.1232"/>
<evidence type="ECO:0000313" key="7">
    <source>
        <dbReference type="Proteomes" id="UP000006431"/>
    </source>
</evidence>
<dbReference type="STRING" id="929558.SMGD1_1240"/>
<dbReference type="Pfam" id="PF02623">
    <property type="entry name" value="FliW"/>
    <property type="match status" value="1"/>
</dbReference>
<comment type="subunit">
    <text evidence="5">Interacts with translational regulator CsrA and flagellin(s).</text>
</comment>
<dbReference type="InterPro" id="IPR024046">
    <property type="entry name" value="Flagellar_assmbl_FliW_dom_sf"/>
</dbReference>
<keyword evidence="6" id="KW-0966">Cell projection</keyword>
<dbReference type="GO" id="GO:0005737">
    <property type="term" value="C:cytoplasm"/>
    <property type="evidence" value="ECO:0007669"/>
    <property type="project" value="UniProtKB-SubCell"/>
</dbReference>
<sequence>MQKYDVKGSILGFEDTLKVEISEIDELFSTIKDTDNEDIVFTIINPYALREYSFDLPSDIKVILGINEKSNVSVYNVVVIQKPLENSTINFLAPIVVNNDNNKIAQAVLDAKRHPDFGMTESIKSFKE</sequence>
<dbReference type="InterPro" id="IPR003775">
    <property type="entry name" value="Flagellar_assembly_factor_FliW"/>
</dbReference>
<evidence type="ECO:0000256" key="1">
    <source>
        <dbReference type="ARBA" id="ARBA00022490"/>
    </source>
</evidence>
<dbReference type="Proteomes" id="UP000006431">
    <property type="component" value="Unassembled WGS sequence"/>
</dbReference>
<dbReference type="RefSeq" id="WP_008337031.1">
    <property type="nucleotide sequence ID" value="NZ_AFRZ01000001.1"/>
</dbReference>
<proteinExistence type="inferred from homology"/>
<keyword evidence="4 5" id="KW-0143">Chaperone</keyword>
<dbReference type="NCBIfam" id="NF009790">
    <property type="entry name" value="PRK13282.1"/>
    <property type="match status" value="1"/>
</dbReference>
<dbReference type="GO" id="GO:0044780">
    <property type="term" value="P:bacterial-type flagellum assembly"/>
    <property type="evidence" value="ECO:0007669"/>
    <property type="project" value="UniProtKB-UniRule"/>
</dbReference>
<name>B6BGY0_SULGG</name>
<keyword evidence="6" id="KW-0282">Flagellum</keyword>